<evidence type="ECO:0000313" key="2">
    <source>
        <dbReference type="EMBL" id="ORB48314.1"/>
    </source>
</evidence>
<dbReference type="Proteomes" id="UP000192534">
    <property type="component" value="Unassembled WGS sequence"/>
</dbReference>
<proteinExistence type="predicted"/>
<keyword evidence="3" id="KW-1185">Reference proteome</keyword>
<dbReference type="EMBL" id="MVIH01000020">
    <property type="protein sequence ID" value="ORB48314.1"/>
    <property type="molecule type" value="Genomic_DNA"/>
</dbReference>
<sequence>MKLPVPRKLWQRNALAMVVVVAALAVLVVVDFWPDWSRYRDTVSPPHVIAAGRSGTVDGQTWSISGVRHLDRTPGPSARPLPKGTVLQVVSIDRTNGPAGDLCTGVITDGTRRWQAESVGGFSAVLPDNVSDRCTRPGPVQFSFLLPRDVVPTAVDVTNLDGRIRLRLQL</sequence>
<evidence type="ECO:0008006" key="4">
    <source>
        <dbReference type="Google" id="ProtNLM"/>
    </source>
</evidence>
<evidence type="ECO:0000313" key="3">
    <source>
        <dbReference type="Proteomes" id="UP000192534"/>
    </source>
</evidence>
<comment type="caution">
    <text evidence="2">The sequence shown here is derived from an EMBL/GenBank/DDBJ whole genome shotgun (WGS) entry which is preliminary data.</text>
</comment>
<protein>
    <recommendedName>
        <fullName evidence="4">DUF4352 domain-containing protein</fullName>
    </recommendedName>
</protein>
<name>A0A1X0IKA8_MYCRH</name>
<feature type="transmembrane region" description="Helical" evidence="1">
    <location>
        <begin position="14"/>
        <end position="33"/>
    </location>
</feature>
<accession>A0A1X0IKA8</accession>
<dbReference type="OrthoDB" id="4762808at2"/>
<keyword evidence="1" id="KW-1133">Transmembrane helix</keyword>
<reference evidence="2 3" key="1">
    <citation type="submission" date="2016-12" db="EMBL/GenBank/DDBJ databases">
        <title>The new phylogeny of genus Mycobacterium.</title>
        <authorList>
            <person name="Tortoli E."/>
            <person name="Trovato A."/>
            <person name="Cirillo D.M."/>
        </authorList>
    </citation>
    <scope>NUCLEOTIDE SEQUENCE [LARGE SCALE GENOMIC DNA]</scope>
    <source>
        <strain evidence="2 3">DSM 44223</strain>
    </source>
</reference>
<organism evidence="2 3">
    <name type="scientific">Mycolicibacterium rhodesiae</name>
    <name type="common">Mycobacterium rhodesiae</name>
    <dbReference type="NCBI Taxonomy" id="36814"/>
    <lineage>
        <taxon>Bacteria</taxon>
        <taxon>Bacillati</taxon>
        <taxon>Actinomycetota</taxon>
        <taxon>Actinomycetes</taxon>
        <taxon>Mycobacteriales</taxon>
        <taxon>Mycobacteriaceae</taxon>
        <taxon>Mycolicibacterium</taxon>
    </lineage>
</organism>
<keyword evidence="1" id="KW-0812">Transmembrane</keyword>
<gene>
    <name evidence="2" type="ORF">BST42_25870</name>
</gene>
<keyword evidence="1" id="KW-0472">Membrane</keyword>
<evidence type="ECO:0000256" key="1">
    <source>
        <dbReference type="SAM" id="Phobius"/>
    </source>
</evidence>
<dbReference type="AlphaFoldDB" id="A0A1X0IKA8"/>